<protein>
    <submittedName>
        <fullName evidence="2">Uncharacterized protein</fullName>
    </submittedName>
</protein>
<keyword evidence="3" id="KW-1185">Reference proteome</keyword>
<name>A0A2T4UE39_9ACTN</name>
<proteinExistence type="predicted"/>
<feature type="compositionally biased region" description="Low complexity" evidence="1">
    <location>
        <begin position="12"/>
        <end position="24"/>
    </location>
</feature>
<evidence type="ECO:0000256" key="1">
    <source>
        <dbReference type="SAM" id="MobiDB-lite"/>
    </source>
</evidence>
<accession>A0A2T4UE39</accession>
<organism evidence="2 3">
    <name type="scientific">Paraconexibacter algicola</name>
    <dbReference type="NCBI Taxonomy" id="2133960"/>
    <lineage>
        <taxon>Bacteria</taxon>
        <taxon>Bacillati</taxon>
        <taxon>Actinomycetota</taxon>
        <taxon>Thermoleophilia</taxon>
        <taxon>Solirubrobacterales</taxon>
        <taxon>Paraconexibacteraceae</taxon>
        <taxon>Paraconexibacter</taxon>
    </lineage>
</organism>
<gene>
    <name evidence="2" type="ORF">C7Y72_19230</name>
</gene>
<evidence type="ECO:0000313" key="3">
    <source>
        <dbReference type="Proteomes" id="UP000240739"/>
    </source>
</evidence>
<feature type="region of interest" description="Disordered" evidence="1">
    <location>
        <begin position="1"/>
        <end position="24"/>
    </location>
</feature>
<dbReference type="AlphaFoldDB" id="A0A2T4UE39"/>
<evidence type="ECO:0000313" key="2">
    <source>
        <dbReference type="EMBL" id="PTL55763.1"/>
    </source>
</evidence>
<sequence length="107" mass="11095">MTLLAAGCGEETASPSPSPSATADPAIVAVAEREADEFAGGDRGPDRAMSLRVAQLLRTRCSTPDRGDVPAAVCSRARREIQTILDECGASLPADDELCARARGDLP</sequence>
<dbReference type="EMBL" id="PYYB01000003">
    <property type="protein sequence ID" value="PTL55763.1"/>
    <property type="molecule type" value="Genomic_DNA"/>
</dbReference>
<comment type="caution">
    <text evidence="2">The sequence shown here is derived from an EMBL/GenBank/DDBJ whole genome shotgun (WGS) entry which is preliminary data.</text>
</comment>
<dbReference type="Proteomes" id="UP000240739">
    <property type="component" value="Unassembled WGS sequence"/>
</dbReference>
<reference evidence="2 3" key="1">
    <citation type="submission" date="2018-03" db="EMBL/GenBank/DDBJ databases">
        <title>Aquarubrobacter algicola gen. nov., sp. nov., a novel actinobacterium isolated from shallow eutrophic lake during the end of cyanobacterial harmful algal blooms.</title>
        <authorList>
            <person name="Chun S.J."/>
        </authorList>
    </citation>
    <scope>NUCLEOTIDE SEQUENCE [LARGE SCALE GENOMIC DNA]</scope>
    <source>
        <strain evidence="2 3">Seoho-28</strain>
    </source>
</reference>